<proteinExistence type="predicted"/>
<name>A0A8K0VAT6_9RHOB</name>
<feature type="region of interest" description="Disordered" evidence="1">
    <location>
        <begin position="106"/>
        <end position="129"/>
    </location>
</feature>
<organism evidence="3 4">
    <name type="scientific">Szabonella alba</name>
    <dbReference type="NCBI Taxonomy" id="2804194"/>
    <lineage>
        <taxon>Bacteria</taxon>
        <taxon>Pseudomonadati</taxon>
        <taxon>Pseudomonadota</taxon>
        <taxon>Alphaproteobacteria</taxon>
        <taxon>Rhodobacterales</taxon>
        <taxon>Paracoccaceae</taxon>
        <taxon>Szabonella</taxon>
    </lineage>
</organism>
<dbReference type="Proteomes" id="UP000648908">
    <property type="component" value="Unassembled WGS sequence"/>
</dbReference>
<comment type="caution">
    <text evidence="3">The sequence shown here is derived from an EMBL/GenBank/DDBJ whole genome shotgun (WGS) entry which is preliminary data.</text>
</comment>
<evidence type="ECO:0000256" key="2">
    <source>
        <dbReference type="SAM" id="Phobius"/>
    </source>
</evidence>
<dbReference type="AlphaFoldDB" id="A0A8K0VAT6"/>
<evidence type="ECO:0000313" key="3">
    <source>
        <dbReference type="EMBL" id="MBL4916379.1"/>
    </source>
</evidence>
<dbReference type="EMBL" id="JAESVN010000001">
    <property type="protein sequence ID" value="MBL4916379.1"/>
    <property type="molecule type" value="Genomic_DNA"/>
</dbReference>
<keyword evidence="2" id="KW-1133">Transmembrane helix</keyword>
<keyword evidence="4" id="KW-1185">Reference proteome</keyword>
<evidence type="ECO:0000313" key="4">
    <source>
        <dbReference type="Proteomes" id="UP000648908"/>
    </source>
</evidence>
<keyword evidence="2" id="KW-0812">Transmembrane</keyword>
<sequence length="129" mass="13256">MKSSPTLGNSIRETGLALAILAIWMLSLLAPLHQSSGLLRVMADAGHQVPAGWSICITLDADGGDKDHAIPVCPAQGIGKSGLTAPPPPVMLAVLLQLPQAAAFSPATPRLHRAQNSPPGQPRAPPAQV</sequence>
<gene>
    <name evidence="3" type="ORF">JL811_04020</name>
</gene>
<keyword evidence="2" id="KW-0472">Membrane</keyword>
<reference evidence="3" key="1">
    <citation type="submission" date="2021-01" db="EMBL/GenBank/DDBJ databases">
        <title>Tabrizicola alba sp. nov. a motile alkaliphilic bacterium isolated from a soda lake.</title>
        <authorList>
            <person name="Szuroczki S."/>
            <person name="Abbaszade G."/>
            <person name="Schumann P."/>
            <person name="Toth E."/>
        </authorList>
    </citation>
    <scope>NUCLEOTIDE SEQUENCE</scope>
    <source>
        <strain evidence="3">DMG-N-6</strain>
    </source>
</reference>
<evidence type="ECO:0000256" key="1">
    <source>
        <dbReference type="SAM" id="MobiDB-lite"/>
    </source>
</evidence>
<feature type="transmembrane region" description="Helical" evidence="2">
    <location>
        <begin position="15"/>
        <end position="32"/>
    </location>
</feature>
<protein>
    <submittedName>
        <fullName evidence="3">Uncharacterized protein</fullName>
    </submittedName>
</protein>
<feature type="compositionally biased region" description="Pro residues" evidence="1">
    <location>
        <begin position="119"/>
        <end position="129"/>
    </location>
</feature>
<accession>A0A8K0VAT6</accession>
<dbReference type="RefSeq" id="WP_202687039.1">
    <property type="nucleotide sequence ID" value="NZ_JAESVN010000001.1"/>
</dbReference>